<dbReference type="Proteomes" id="UP000324065">
    <property type="component" value="Unassembled WGS sequence"/>
</dbReference>
<keyword evidence="3" id="KW-1185">Reference proteome</keyword>
<dbReference type="EMBL" id="VWPJ01000038">
    <property type="protein sequence ID" value="KAA5603240.1"/>
    <property type="molecule type" value="Genomic_DNA"/>
</dbReference>
<dbReference type="RefSeq" id="WP_150064197.1">
    <property type="nucleotide sequence ID" value="NZ_JACHII010000036.1"/>
</dbReference>
<proteinExistence type="predicted"/>
<evidence type="ECO:0000313" key="2">
    <source>
        <dbReference type="EMBL" id="KAA5603240.1"/>
    </source>
</evidence>
<protein>
    <submittedName>
        <fullName evidence="2">Baseplate assembly protein</fullName>
    </submittedName>
</protein>
<dbReference type="AlphaFoldDB" id="A0A5M6I4T8"/>
<dbReference type="InterPro" id="IPR058531">
    <property type="entry name" value="Baseplate_J_M"/>
</dbReference>
<dbReference type="OrthoDB" id="9793802at2"/>
<evidence type="ECO:0000313" key="3">
    <source>
        <dbReference type="Proteomes" id="UP000324065"/>
    </source>
</evidence>
<dbReference type="InterPro" id="IPR014507">
    <property type="entry name" value="Baseplate_assembly_J_pred"/>
</dbReference>
<organism evidence="2 3">
    <name type="scientific">Roseospira marina</name>
    <dbReference type="NCBI Taxonomy" id="140057"/>
    <lineage>
        <taxon>Bacteria</taxon>
        <taxon>Pseudomonadati</taxon>
        <taxon>Pseudomonadota</taxon>
        <taxon>Alphaproteobacteria</taxon>
        <taxon>Rhodospirillales</taxon>
        <taxon>Rhodospirillaceae</taxon>
        <taxon>Roseospira</taxon>
    </lineage>
</organism>
<sequence length="298" mass="31331">MTAEPRIDLSRLTAPDVVEALDFETILAALKADFVARYPAFSADLESEPVSKVLEVAAYREMVVRARVNDAARAVLLAEATGADLDHLAALLATARRVIVPADATTDPPTEAVLEPDDELRARAQLAMESLTVAGSEGAYRYHTLAADGRVRDARIDSPVPGQVRVTVLSRAGDGAAPEDLLDAVTAHLSVDDVRPLTDTVTVQSATIVPWRLEAVIHCYPGPAAAPVVAAARAAAERVAADLHALDHDVTLSALYAALHQPGVQRVDLIEPAAAVAVGPTEAPWCVSVSVTEGEPDV</sequence>
<evidence type="ECO:0000259" key="1">
    <source>
        <dbReference type="Pfam" id="PF26078"/>
    </source>
</evidence>
<name>A0A5M6I4T8_9PROT</name>
<feature type="domain" description="Baseplate J-like central" evidence="1">
    <location>
        <begin position="134"/>
        <end position="204"/>
    </location>
</feature>
<gene>
    <name evidence="2" type="ORF">F1188_19870</name>
</gene>
<dbReference type="InterPro" id="IPR052726">
    <property type="entry name" value="Phage_Baseplate_Hub"/>
</dbReference>
<dbReference type="PIRSF" id="PIRSF020481">
    <property type="entry name" value="BAP"/>
    <property type="match status" value="1"/>
</dbReference>
<accession>A0A5M6I4T8</accession>
<dbReference type="PANTHER" id="PTHR35862">
    <property type="entry name" value="FELS-2 PROPHAGE PROTEIN"/>
    <property type="match status" value="1"/>
</dbReference>
<dbReference type="Pfam" id="PF26078">
    <property type="entry name" value="Baseplate_J_M"/>
    <property type="match status" value="1"/>
</dbReference>
<reference evidence="2 3" key="1">
    <citation type="submission" date="2019-09" db="EMBL/GenBank/DDBJ databases">
        <title>Genome sequence of Roseospira marina, one of the more divergent members of the non-sulfur purple photosynthetic bacterial family, the Rhodospirillaceae.</title>
        <authorList>
            <person name="Meyer T."/>
            <person name="Kyndt J."/>
        </authorList>
    </citation>
    <scope>NUCLEOTIDE SEQUENCE [LARGE SCALE GENOMIC DNA]</scope>
    <source>
        <strain evidence="2 3">DSM 15113</strain>
    </source>
</reference>
<dbReference type="PANTHER" id="PTHR35862:SF1">
    <property type="entry name" value="FELS-2 PROPHAGE PROTEIN"/>
    <property type="match status" value="1"/>
</dbReference>
<comment type="caution">
    <text evidence="2">The sequence shown here is derived from an EMBL/GenBank/DDBJ whole genome shotgun (WGS) entry which is preliminary data.</text>
</comment>